<comment type="caution">
    <text evidence="1">The sequence shown here is derived from an EMBL/GenBank/DDBJ whole genome shotgun (WGS) entry which is preliminary data.</text>
</comment>
<organism evidence="1 2">
    <name type="scientific">Plakobranchus ocellatus</name>
    <dbReference type="NCBI Taxonomy" id="259542"/>
    <lineage>
        <taxon>Eukaryota</taxon>
        <taxon>Metazoa</taxon>
        <taxon>Spiralia</taxon>
        <taxon>Lophotrochozoa</taxon>
        <taxon>Mollusca</taxon>
        <taxon>Gastropoda</taxon>
        <taxon>Heterobranchia</taxon>
        <taxon>Euthyneura</taxon>
        <taxon>Panpulmonata</taxon>
        <taxon>Sacoglossa</taxon>
        <taxon>Placobranchoidea</taxon>
        <taxon>Plakobranchidae</taxon>
        <taxon>Plakobranchus</taxon>
    </lineage>
</organism>
<reference evidence="1 2" key="1">
    <citation type="journal article" date="2021" name="Elife">
        <title>Chloroplast acquisition without the gene transfer in kleptoplastic sea slugs, Plakobranchus ocellatus.</title>
        <authorList>
            <person name="Maeda T."/>
            <person name="Takahashi S."/>
            <person name="Yoshida T."/>
            <person name="Shimamura S."/>
            <person name="Takaki Y."/>
            <person name="Nagai Y."/>
            <person name="Toyoda A."/>
            <person name="Suzuki Y."/>
            <person name="Arimoto A."/>
            <person name="Ishii H."/>
            <person name="Satoh N."/>
            <person name="Nishiyama T."/>
            <person name="Hasebe M."/>
            <person name="Maruyama T."/>
            <person name="Minagawa J."/>
            <person name="Obokata J."/>
            <person name="Shigenobu S."/>
        </authorList>
    </citation>
    <scope>NUCLEOTIDE SEQUENCE [LARGE SCALE GENOMIC DNA]</scope>
</reference>
<evidence type="ECO:0000313" key="1">
    <source>
        <dbReference type="EMBL" id="GFO01307.1"/>
    </source>
</evidence>
<evidence type="ECO:0000313" key="2">
    <source>
        <dbReference type="Proteomes" id="UP000735302"/>
    </source>
</evidence>
<dbReference type="Proteomes" id="UP000735302">
    <property type="component" value="Unassembled WGS sequence"/>
</dbReference>
<dbReference type="AlphaFoldDB" id="A0AAV4A351"/>
<protein>
    <submittedName>
        <fullName evidence="1">Uncharacterized protein</fullName>
    </submittedName>
</protein>
<name>A0AAV4A351_9GAST</name>
<keyword evidence="2" id="KW-1185">Reference proteome</keyword>
<accession>A0AAV4A351</accession>
<dbReference type="EMBL" id="BLXT01003273">
    <property type="protein sequence ID" value="GFO01307.1"/>
    <property type="molecule type" value="Genomic_DNA"/>
</dbReference>
<gene>
    <name evidence="1" type="ORF">PoB_002781200</name>
</gene>
<proteinExistence type="predicted"/>
<sequence>MDSNRKHAKLRYAACDRRSVIKFLDMENLWNYITSYNIRGVGGSMASESALRSAVTRPLCRGFEPRHGRPGLAEGLKVCDNLVVGWLYTKTKSIRQCTDFVTTELDLT</sequence>